<dbReference type="Proteomes" id="UP000829504">
    <property type="component" value="Chromosome"/>
</dbReference>
<dbReference type="EMBL" id="CP094242">
    <property type="protein sequence ID" value="UNV88140.1"/>
    <property type="molecule type" value="Genomic_DNA"/>
</dbReference>
<dbReference type="RefSeq" id="WP_019271082.1">
    <property type="nucleotide sequence ID" value="NZ_CP094242.1"/>
</dbReference>
<dbReference type="InterPro" id="IPR006121">
    <property type="entry name" value="HMA_dom"/>
</dbReference>
<protein>
    <submittedName>
        <fullName evidence="4">Heavy-metal-associated domain-containing protein</fullName>
    </submittedName>
</protein>
<evidence type="ECO:0000313" key="3">
    <source>
        <dbReference type="EMBL" id="KIC12113.1"/>
    </source>
</evidence>
<dbReference type="InterPro" id="IPR017969">
    <property type="entry name" value="Heavy-metal-associated_CS"/>
</dbReference>
<sequence length="69" mass="7167">METLTLNIGGMTCGGCVKSVTRILENTEGVAKAEVSLENKNAVIEFDPAKTNPAALIEAVEDGGFDAVL</sequence>
<name>A0A0C1ESV9_9NEIS</name>
<dbReference type="Proteomes" id="UP000031390">
    <property type="component" value="Unassembled WGS sequence"/>
</dbReference>
<organism evidence="3 5">
    <name type="scientific">Morococcus cerebrosus</name>
    <dbReference type="NCBI Taxonomy" id="1056807"/>
    <lineage>
        <taxon>Bacteria</taxon>
        <taxon>Pseudomonadati</taxon>
        <taxon>Pseudomonadota</taxon>
        <taxon>Betaproteobacteria</taxon>
        <taxon>Neisseriales</taxon>
        <taxon>Neisseriaceae</taxon>
        <taxon>Morococcus</taxon>
    </lineage>
</organism>
<dbReference type="InterPro" id="IPR036163">
    <property type="entry name" value="HMA_dom_sf"/>
</dbReference>
<dbReference type="PANTHER" id="PTHR46594">
    <property type="entry name" value="P-TYPE CATION-TRANSPORTING ATPASE"/>
    <property type="match status" value="1"/>
</dbReference>
<keyword evidence="6" id="KW-1185">Reference proteome</keyword>
<reference evidence="3 5" key="1">
    <citation type="submission" date="2014-12" db="EMBL/GenBank/DDBJ databases">
        <title>Genome sequence of Morococcus cerebrosus.</title>
        <authorList>
            <person name="Shin S.-K."/>
            <person name="Yi H."/>
        </authorList>
    </citation>
    <scope>NUCLEOTIDE SEQUENCE [LARGE SCALE GENOMIC DNA]</scope>
    <source>
        <strain evidence="3 5">CIP 81.93</strain>
    </source>
</reference>
<dbReference type="PANTHER" id="PTHR46594:SF4">
    <property type="entry name" value="P-TYPE CATION-TRANSPORTING ATPASE"/>
    <property type="match status" value="1"/>
</dbReference>
<dbReference type="Gene3D" id="3.30.70.100">
    <property type="match status" value="1"/>
</dbReference>
<keyword evidence="1" id="KW-0479">Metal-binding</keyword>
<accession>A0A0C1ESV9</accession>
<evidence type="ECO:0000259" key="2">
    <source>
        <dbReference type="PROSITE" id="PS50846"/>
    </source>
</evidence>
<dbReference type="FunFam" id="3.30.70.100:FF:000001">
    <property type="entry name" value="ATPase copper transporting beta"/>
    <property type="match status" value="1"/>
</dbReference>
<evidence type="ECO:0000313" key="6">
    <source>
        <dbReference type="Proteomes" id="UP000829504"/>
    </source>
</evidence>
<dbReference type="Pfam" id="PF00403">
    <property type="entry name" value="HMA"/>
    <property type="match status" value="1"/>
</dbReference>
<dbReference type="GO" id="GO:0046872">
    <property type="term" value="F:metal ion binding"/>
    <property type="evidence" value="ECO:0007669"/>
    <property type="project" value="UniProtKB-KW"/>
</dbReference>
<dbReference type="InterPro" id="IPR001802">
    <property type="entry name" value="MerP/CopZ"/>
</dbReference>
<dbReference type="PRINTS" id="PR00946">
    <property type="entry name" value="HGSCAVENGER"/>
</dbReference>
<dbReference type="CDD" id="cd00371">
    <property type="entry name" value="HMA"/>
    <property type="match status" value="1"/>
</dbReference>
<gene>
    <name evidence="3" type="ORF">MCC93_04840</name>
    <name evidence="4" type="ORF">MON37_04220</name>
</gene>
<evidence type="ECO:0000313" key="4">
    <source>
        <dbReference type="EMBL" id="UNV88140.1"/>
    </source>
</evidence>
<evidence type="ECO:0000313" key="5">
    <source>
        <dbReference type="Proteomes" id="UP000031390"/>
    </source>
</evidence>
<dbReference type="PROSITE" id="PS01047">
    <property type="entry name" value="HMA_1"/>
    <property type="match status" value="1"/>
</dbReference>
<dbReference type="PATRIC" id="fig|1056807.3.peg.466"/>
<dbReference type="SUPFAM" id="SSF55008">
    <property type="entry name" value="HMA, heavy metal-associated domain"/>
    <property type="match status" value="1"/>
</dbReference>
<dbReference type="AlphaFoldDB" id="A0A0C1ESV9"/>
<dbReference type="PROSITE" id="PS50846">
    <property type="entry name" value="HMA_2"/>
    <property type="match status" value="1"/>
</dbReference>
<reference evidence="4 6" key="2">
    <citation type="submission" date="2022-03" db="EMBL/GenBank/DDBJ databases">
        <title>Genome sequencing of Morococcus cerebrosus.</title>
        <authorList>
            <person name="Baek M.-G."/>
            <person name="Yi H."/>
        </authorList>
    </citation>
    <scope>NUCLEOTIDE SEQUENCE [LARGE SCALE GENOMIC DNA]</scope>
    <source>
        <strain evidence="4 6">CIP 81.93</strain>
    </source>
</reference>
<dbReference type="EMBL" id="JUFZ01000018">
    <property type="protein sequence ID" value="KIC12113.1"/>
    <property type="molecule type" value="Genomic_DNA"/>
</dbReference>
<feature type="domain" description="HMA" evidence="2">
    <location>
        <begin position="2"/>
        <end position="68"/>
    </location>
</feature>
<evidence type="ECO:0000256" key="1">
    <source>
        <dbReference type="ARBA" id="ARBA00022723"/>
    </source>
</evidence>
<proteinExistence type="predicted"/>